<evidence type="ECO:0000313" key="9">
    <source>
        <dbReference type="EMBL" id="MBJ7601495.1"/>
    </source>
</evidence>
<keyword evidence="2" id="KW-0479">Metal-binding</keyword>
<evidence type="ECO:0000256" key="1">
    <source>
        <dbReference type="ARBA" id="ARBA00022598"/>
    </source>
</evidence>
<proteinExistence type="predicted"/>
<dbReference type="Gene3D" id="3.30.1330.100">
    <property type="entry name" value="CofE-like"/>
    <property type="match status" value="1"/>
</dbReference>
<feature type="domain" description="Coenzyme F420:L-glutamate ligase-like" evidence="8">
    <location>
        <begin position="14"/>
        <end position="223"/>
    </location>
</feature>
<evidence type="ECO:0000256" key="4">
    <source>
        <dbReference type="ARBA" id="ARBA00022842"/>
    </source>
</evidence>
<organism evidence="9 10">
    <name type="scientific">Candidatus Nephthysia bennettiae</name>
    <dbReference type="NCBI Taxonomy" id="3127016"/>
    <lineage>
        <taxon>Bacteria</taxon>
        <taxon>Bacillati</taxon>
        <taxon>Candidatus Dormiibacterota</taxon>
        <taxon>Candidatus Dormibacteria</taxon>
        <taxon>Candidatus Dormibacterales</taxon>
        <taxon>Candidatus Dormibacteraceae</taxon>
        <taxon>Candidatus Nephthysia</taxon>
    </lineage>
</organism>
<dbReference type="RefSeq" id="WP_338205749.1">
    <property type="nucleotide sequence ID" value="NZ_JAEKNR010000247.1"/>
</dbReference>
<evidence type="ECO:0000256" key="7">
    <source>
        <dbReference type="ARBA" id="ARBA00023211"/>
    </source>
</evidence>
<dbReference type="NCBIfam" id="TIGR01916">
    <property type="entry name" value="F420_cofE"/>
    <property type="match status" value="1"/>
</dbReference>
<keyword evidence="10" id="KW-1185">Reference proteome</keyword>
<dbReference type="AlphaFoldDB" id="A0A934KAX8"/>
<dbReference type="Pfam" id="PF01996">
    <property type="entry name" value="F420_ligase"/>
    <property type="match status" value="1"/>
</dbReference>
<evidence type="ECO:0000259" key="8">
    <source>
        <dbReference type="Pfam" id="PF01996"/>
    </source>
</evidence>
<dbReference type="GO" id="GO:0046872">
    <property type="term" value="F:metal ion binding"/>
    <property type="evidence" value="ECO:0007669"/>
    <property type="project" value="UniProtKB-KW"/>
</dbReference>
<evidence type="ECO:0000256" key="5">
    <source>
        <dbReference type="ARBA" id="ARBA00022958"/>
    </source>
</evidence>
<dbReference type="EMBL" id="JAEKNR010000247">
    <property type="protein sequence ID" value="MBJ7601495.1"/>
    <property type="molecule type" value="Genomic_DNA"/>
</dbReference>
<dbReference type="PANTHER" id="PTHR47917">
    <property type="match status" value="1"/>
</dbReference>
<name>A0A934KAX8_9BACT</name>
<comment type="caution">
    <text evidence="9">The sequence shown here is derived from an EMBL/GenBank/DDBJ whole genome shotgun (WGS) entry which is preliminary data.</text>
</comment>
<sequence length="246" mass="26066">MTAADVLISGVAGLPEVRPGDDLAYLIASAADLRDGDILVVAQKVVSKAEGRVRSLAEVEPGERARRYAETLEGDARVLQVILDESVRVVRDERVLIVETRHGYVCANAGVDHSNVPGEEAVTLLPEDPDASAERLCERLGELAGCRVGVIVADTFGRAWRMGIVNVALGVAGVAALVDYRGRPDDFGQELSATVVAVADEIACAAGLVMGKTERVPVALVRGYHPHAPAGSGRDLIRPAELDLFR</sequence>
<keyword evidence="4" id="KW-0460">Magnesium</keyword>
<dbReference type="SUPFAM" id="SSF144010">
    <property type="entry name" value="CofE-like"/>
    <property type="match status" value="1"/>
</dbReference>
<dbReference type="GO" id="GO:0052618">
    <property type="term" value="F:coenzyme F420-0:L-glutamate ligase activity"/>
    <property type="evidence" value="ECO:0007669"/>
    <property type="project" value="UniProtKB-EC"/>
</dbReference>
<evidence type="ECO:0000256" key="2">
    <source>
        <dbReference type="ARBA" id="ARBA00022723"/>
    </source>
</evidence>
<keyword evidence="6" id="KW-0342">GTP-binding</keyword>
<gene>
    <name evidence="9" type="primary">cofE</name>
    <name evidence="9" type="ORF">JF922_25895</name>
</gene>
<keyword evidence="7" id="KW-0464">Manganese</keyword>
<reference evidence="9" key="1">
    <citation type="submission" date="2020-10" db="EMBL/GenBank/DDBJ databases">
        <title>Ca. Dormibacterota MAGs.</title>
        <authorList>
            <person name="Montgomery K."/>
        </authorList>
    </citation>
    <scope>NUCLEOTIDE SEQUENCE [LARGE SCALE GENOMIC DNA]</scope>
    <source>
        <strain evidence="9">SC8812_S17_10</strain>
    </source>
</reference>
<dbReference type="GO" id="GO:0005525">
    <property type="term" value="F:GTP binding"/>
    <property type="evidence" value="ECO:0007669"/>
    <property type="project" value="UniProtKB-KW"/>
</dbReference>
<dbReference type="EC" id="6.3.2.31" evidence="9"/>
<dbReference type="Proteomes" id="UP000612893">
    <property type="component" value="Unassembled WGS sequence"/>
</dbReference>
<protein>
    <submittedName>
        <fullName evidence="9">Coenzyme F420-0:L-glutamate ligase</fullName>
        <ecNumber evidence="9">6.3.2.31</ecNumber>
    </submittedName>
</protein>
<keyword evidence="5" id="KW-0630">Potassium</keyword>
<dbReference type="InterPro" id="IPR008225">
    <property type="entry name" value="F420-0_g-glutamyl_ligase"/>
</dbReference>
<dbReference type="InterPro" id="IPR002847">
    <property type="entry name" value="F420-0_gamma-glut_ligase-dom"/>
</dbReference>
<evidence type="ECO:0000256" key="3">
    <source>
        <dbReference type="ARBA" id="ARBA00022741"/>
    </source>
</evidence>
<accession>A0A934KAX8</accession>
<evidence type="ECO:0000313" key="10">
    <source>
        <dbReference type="Proteomes" id="UP000612893"/>
    </source>
</evidence>
<evidence type="ECO:0000256" key="6">
    <source>
        <dbReference type="ARBA" id="ARBA00023134"/>
    </source>
</evidence>
<keyword evidence="1 9" id="KW-0436">Ligase</keyword>
<dbReference type="PANTHER" id="PTHR47917:SF1">
    <property type="entry name" value="COENZYME F420:L-GLUTAMATE LIGASE"/>
    <property type="match status" value="1"/>
</dbReference>
<keyword evidence="3" id="KW-0547">Nucleotide-binding</keyword>
<dbReference type="Gene3D" id="3.90.1660.10">
    <property type="entry name" value="CofE-like domain"/>
    <property type="match status" value="1"/>
</dbReference>